<dbReference type="SUPFAM" id="SSF51735">
    <property type="entry name" value="NAD(P)-binding Rossmann-fold domains"/>
    <property type="match status" value="1"/>
</dbReference>
<dbReference type="PANTHER" id="PTHR48107">
    <property type="entry name" value="NADPH-DEPENDENT ALDEHYDE REDUCTASE-LIKE PROTEIN, CHLOROPLASTIC-RELATED"/>
    <property type="match status" value="1"/>
</dbReference>
<dbReference type="PRINTS" id="PR00081">
    <property type="entry name" value="GDHRDH"/>
</dbReference>
<feature type="region of interest" description="Disordered" evidence="3">
    <location>
        <begin position="1"/>
        <end position="26"/>
    </location>
</feature>
<reference evidence="5" key="1">
    <citation type="submission" date="2016-10" db="EMBL/GenBank/DDBJ databases">
        <authorList>
            <person name="Varghese N."/>
            <person name="Submissions S."/>
        </authorList>
    </citation>
    <scope>NUCLEOTIDE SEQUENCE [LARGE SCALE GENOMIC DNA]</scope>
    <source>
        <strain evidence="5">DSM 24729</strain>
    </source>
</reference>
<dbReference type="Gene3D" id="3.40.50.720">
    <property type="entry name" value="NAD(P)-binding Rossmann-like Domain"/>
    <property type="match status" value="1"/>
</dbReference>
<dbReference type="RefSeq" id="WP_024480729.1">
    <property type="nucleotide sequence ID" value="NZ_CANLPS010000002.1"/>
</dbReference>
<evidence type="ECO:0000256" key="2">
    <source>
        <dbReference type="ARBA" id="ARBA00023002"/>
    </source>
</evidence>
<evidence type="ECO:0000313" key="5">
    <source>
        <dbReference type="Proteomes" id="UP000182114"/>
    </source>
</evidence>
<dbReference type="GO" id="GO:0016614">
    <property type="term" value="F:oxidoreductase activity, acting on CH-OH group of donors"/>
    <property type="evidence" value="ECO:0007669"/>
    <property type="project" value="UniProtKB-ARBA"/>
</dbReference>
<name>A0A1G7ITA5_9FLAO</name>
<dbReference type="PRINTS" id="PR00080">
    <property type="entry name" value="SDRFAMILY"/>
</dbReference>
<dbReference type="EMBL" id="FNBD01000008">
    <property type="protein sequence ID" value="SDF15950.1"/>
    <property type="molecule type" value="Genomic_DNA"/>
</dbReference>
<dbReference type="Proteomes" id="UP000182114">
    <property type="component" value="Unassembled WGS sequence"/>
</dbReference>
<dbReference type="PANTHER" id="PTHR48107:SF16">
    <property type="entry name" value="NADPH-DEPENDENT ALDEHYDE REDUCTASE 1, CHLOROPLASTIC"/>
    <property type="match status" value="1"/>
</dbReference>
<evidence type="ECO:0000313" key="4">
    <source>
        <dbReference type="EMBL" id="SDF15950.1"/>
    </source>
</evidence>
<dbReference type="InterPro" id="IPR036291">
    <property type="entry name" value="NAD(P)-bd_dom_sf"/>
</dbReference>
<dbReference type="eggNOG" id="COG1028">
    <property type="taxonomic scope" value="Bacteria"/>
</dbReference>
<organism evidence="4 5">
    <name type="scientific">Cellulophaga baltica</name>
    <dbReference type="NCBI Taxonomy" id="76594"/>
    <lineage>
        <taxon>Bacteria</taxon>
        <taxon>Pseudomonadati</taxon>
        <taxon>Bacteroidota</taxon>
        <taxon>Flavobacteriia</taxon>
        <taxon>Flavobacteriales</taxon>
        <taxon>Flavobacteriaceae</taxon>
        <taxon>Cellulophaga</taxon>
    </lineage>
</organism>
<dbReference type="FunFam" id="3.40.50.720:FF:000084">
    <property type="entry name" value="Short-chain dehydrogenase reductase"/>
    <property type="match status" value="1"/>
</dbReference>
<dbReference type="InterPro" id="IPR020904">
    <property type="entry name" value="Sc_DH/Rdtase_CS"/>
</dbReference>
<protein>
    <submittedName>
        <fullName evidence="4">NAD(P)-dependent dehydrogenase, short-chain alcohol dehydrogenase family</fullName>
    </submittedName>
</protein>
<comment type="similarity">
    <text evidence="1">Belongs to the short-chain dehydrogenases/reductases (SDR) family.</text>
</comment>
<evidence type="ECO:0000256" key="1">
    <source>
        <dbReference type="ARBA" id="ARBA00006484"/>
    </source>
</evidence>
<dbReference type="AlphaFoldDB" id="A0A1G7ITA5"/>
<gene>
    <name evidence="4" type="ORF">SAMN04487992_10822</name>
</gene>
<feature type="compositionally biased region" description="Basic and acidic residues" evidence="3">
    <location>
        <begin position="1"/>
        <end position="12"/>
    </location>
</feature>
<keyword evidence="5" id="KW-1185">Reference proteome</keyword>
<keyword evidence="2" id="KW-0560">Oxidoreductase</keyword>
<accession>A0A1G7ITA5</accession>
<sequence length="283" mass="30570">MGKDLKEKDAQEIGRPGLESAMNEKPEIIKSTYKGSGKLKGKVALITGGDSGIGRAIAVHYAKEGADIAIAYLNERKDAEETADMIEKEGQNCIKISGDLKDFTYCQDLIETVIKTYGKIDILVNNAATQYVEEEFSAISIEHLEETFRTNILSMIYLTQQAYQYMEKGARIINTTSVTGYKGHNELIDYASTKGAITSFTRSLSAQLAPKGILVNGVAPGPIWTPLIPATMTGIEDFGKNTPLGRCGQPSEVAPAYVYLAAEDSSYMTGQILHINGGIVVGG</sequence>
<dbReference type="PROSITE" id="PS00061">
    <property type="entry name" value="ADH_SHORT"/>
    <property type="match status" value="1"/>
</dbReference>
<evidence type="ECO:0000256" key="3">
    <source>
        <dbReference type="SAM" id="MobiDB-lite"/>
    </source>
</evidence>
<dbReference type="Pfam" id="PF13561">
    <property type="entry name" value="adh_short_C2"/>
    <property type="match status" value="1"/>
</dbReference>
<proteinExistence type="inferred from homology"/>
<dbReference type="InterPro" id="IPR002347">
    <property type="entry name" value="SDR_fam"/>
</dbReference>